<sequence>MHIQSNPSILYFGTPVVLISTKNENDTDNLAPMSSIFWLGWRCMIGLAASSKTTQNLIRSKQCVLNLPSVNQVAAVNLLAKTTGSNPVPPAKILKGYRHVADKFTIAGLTKQQSHTVKPPRVQECPVQMEAVVEAAHGLAENDADQRGRIVTFELLIKKVYLERSILMEGNNNQVDPDKWKPLIMSFQQFYTLGDKVHQSTLAEIPERMYNTPDWEKALNTENLSINIM</sequence>
<name>A0A1H2BXG5_MUCMA</name>
<keyword evidence="2" id="KW-0285">Flavoprotein</keyword>
<comment type="similarity">
    <text evidence="3">Belongs to the flavoredoxin family.</text>
</comment>
<dbReference type="PANTHER" id="PTHR43567">
    <property type="entry name" value="FLAVOREDOXIN-RELATED-RELATED"/>
    <property type="match status" value="1"/>
</dbReference>
<dbReference type="STRING" id="652787.SAMN05216490_4409"/>
<protein>
    <submittedName>
        <fullName evidence="5">NADH-FMN oxidoreductase RutF, flavin reductase (DIM6/NTAB) family</fullName>
    </submittedName>
</protein>
<evidence type="ECO:0000259" key="4">
    <source>
        <dbReference type="Pfam" id="PF01613"/>
    </source>
</evidence>
<organism evidence="5 6">
    <name type="scientific">Mucilaginibacter mallensis</name>
    <dbReference type="NCBI Taxonomy" id="652787"/>
    <lineage>
        <taxon>Bacteria</taxon>
        <taxon>Pseudomonadati</taxon>
        <taxon>Bacteroidota</taxon>
        <taxon>Sphingobacteriia</taxon>
        <taxon>Sphingobacteriales</taxon>
        <taxon>Sphingobacteriaceae</taxon>
        <taxon>Mucilaginibacter</taxon>
    </lineage>
</organism>
<dbReference type="Pfam" id="PF01613">
    <property type="entry name" value="Flavin_Reduct"/>
    <property type="match status" value="1"/>
</dbReference>
<dbReference type="SUPFAM" id="SSF50475">
    <property type="entry name" value="FMN-binding split barrel"/>
    <property type="match status" value="1"/>
</dbReference>
<evidence type="ECO:0000256" key="2">
    <source>
        <dbReference type="ARBA" id="ARBA00022630"/>
    </source>
</evidence>
<dbReference type="PANTHER" id="PTHR43567:SF1">
    <property type="entry name" value="FLAVOREDOXIN"/>
    <property type="match status" value="1"/>
</dbReference>
<dbReference type="EMBL" id="LT629740">
    <property type="protein sequence ID" value="SDT62486.1"/>
    <property type="molecule type" value="Genomic_DNA"/>
</dbReference>
<keyword evidence="6" id="KW-1185">Reference proteome</keyword>
<accession>A0A1H2BXG5</accession>
<gene>
    <name evidence="5" type="ORF">SAMN05216490_4409</name>
</gene>
<evidence type="ECO:0000256" key="3">
    <source>
        <dbReference type="ARBA" id="ARBA00038054"/>
    </source>
</evidence>
<dbReference type="RefSeq" id="WP_091378209.1">
    <property type="nucleotide sequence ID" value="NZ_LT629740.1"/>
</dbReference>
<dbReference type="GO" id="GO:0010181">
    <property type="term" value="F:FMN binding"/>
    <property type="evidence" value="ECO:0007669"/>
    <property type="project" value="InterPro"/>
</dbReference>
<dbReference type="Gene3D" id="2.30.110.10">
    <property type="entry name" value="Electron Transport, Fmn-binding Protein, Chain A"/>
    <property type="match status" value="1"/>
</dbReference>
<dbReference type="OrthoDB" id="9794638at2"/>
<dbReference type="AlphaFoldDB" id="A0A1H2BXG5"/>
<evidence type="ECO:0000313" key="5">
    <source>
        <dbReference type="EMBL" id="SDT62486.1"/>
    </source>
</evidence>
<dbReference type="InterPro" id="IPR002563">
    <property type="entry name" value="Flavin_Rdtase-like_dom"/>
</dbReference>
<proteinExistence type="inferred from homology"/>
<dbReference type="InterPro" id="IPR012349">
    <property type="entry name" value="Split_barrel_FMN-bd"/>
</dbReference>
<feature type="domain" description="Flavin reductase like" evidence="4">
    <location>
        <begin position="12"/>
        <end position="139"/>
    </location>
</feature>
<comment type="cofactor">
    <cofactor evidence="1">
        <name>FMN</name>
        <dbReference type="ChEBI" id="CHEBI:58210"/>
    </cofactor>
</comment>
<reference evidence="5 6" key="1">
    <citation type="submission" date="2016-10" db="EMBL/GenBank/DDBJ databases">
        <authorList>
            <person name="de Groot N.N."/>
        </authorList>
    </citation>
    <scope>NUCLEOTIDE SEQUENCE [LARGE SCALE GENOMIC DNA]</scope>
    <source>
        <strain evidence="5 6">MP1X4</strain>
    </source>
</reference>
<dbReference type="Proteomes" id="UP000199679">
    <property type="component" value="Chromosome I"/>
</dbReference>
<dbReference type="InterPro" id="IPR052174">
    <property type="entry name" value="Flavoredoxin"/>
</dbReference>
<evidence type="ECO:0000313" key="6">
    <source>
        <dbReference type="Proteomes" id="UP000199679"/>
    </source>
</evidence>
<dbReference type="GO" id="GO:0016646">
    <property type="term" value="F:oxidoreductase activity, acting on the CH-NH group of donors, NAD or NADP as acceptor"/>
    <property type="evidence" value="ECO:0007669"/>
    <property type="project" value="UniProtKB-ARBA"/>
</dbReference>
<evidence type="ECO:0000256" key="1">
    <source>
        <dbReference type="ARBA" id="ARBA00001917"/>
    </source>
</evidence>